<dbReference type="Proteomes" id="UP000295830">
    <property type="component" value="Unassembled WGS sequence"/>
</dbReference>
<sequence length="234" mass="26283">MYNRIAFKRSTHAASMLVLAVVFLVSSSSYAEPSAEWDVALNQEGIKVLTRGVPGSPYEEYKGITTVPASAATVMAIFMDPSATEQWLEGCRKVEMIERSGFYSQTTHQVFDFPWPATDRDFVIGFETEQTGENAFLLTMHDRSGELPEKPDLVRGEMPRGYYEVRQLSPDKTEIVMAQHVNPKGDLPSWMVNSLVTDTPYYSLKSLRSMVSDEKYADAAFVRDDEDVVTSVTH</sequence>
<comment type="caution">
    <text evidence="3">The sequence shown here is derived from an EMBL/GenBank/DDBJ whole genome shotgun (WGS) entry which is preliminary data.</text>
</comment>
<dbReference type="PANTHER" id="PTHR19308">
    <property type="entry name" value="PHOSPHATIDYLCHOLINE TRANSFER PROTEIN"/>
    <property type="match status" value="1"/>
</dbReference>
<dbReference type="InterPro" id="IPR028347">
    <property type="entry name" value="START_dom_prot"/>
</dbReference>
<organism evidence="3 4">
    <name type="scientific">Halospina denitrificans</name>
    <dbReference type="NCBI Taxonomy" id="332522"/>
    <lineage>
        <taxon>Bacteria</taxon>
        <taxon>Pseudomonadati</taxon>
        <taxon>Pseudomonadota</taxon>
        <taxon>Gammaproteobacteria</taxon>
        <taxon>Halospina</taxon>
    </lineage>
</organism>
<dbReference type="GO" id="GO:0008289">
    <property type="term" value="F:lipid binding"/>
    <property type="evidence" value="ECO:0007669"/>
    <property type="project" value="InterPro"/>
</dbReference>
<dbReference type="AlphaFoldDB" id="A0A4R7JLY8"/>
<dbReference type="SUPFAM" id="SSF55961">
    <property type="entry name" value="Bet v1-like"/>
    <property type="match status" value="1"/>
</dbReference>
<dbReference type="PANTHER" id="PTHR19308:SF14">
    <property type="entry name" value="START DOMAIN-CONTAINING PROTEIN"/>
    <property type="match status" value="1"/>
</dbReference>
<keyword evidence="4" id="KW-1185">Reference proteome</keyword>
<dbReference type="PROSITE" id="PS50848">
    <property type="entry name" value="START"/>
    <property type="match status" value="1"/>
</dbReference>
<dbReference type="InterPro" id="IPR002913">
    <property type="entry name" value="START_lipid-bd_dom"/>
</dbReference>
<dbReference type="Gene3D" id="3.30.530.20">
    <property type="match status" value="1"/>
</dbReference>
<keyword evidence="1" id="KW-0732">Signal</keyword>
<dbReference type="EMBL" id="SOAX01000007">
    <property type="protein sequence ID" value="TDT37699.1"/>
    <property type="molecule type" value="Genomic_DNA"/>
</dbReference>
<protein>
    <submittedName>
        <fullName evidence="3">START domain-containing protein</fullName>
    </submittedName>
</protein>
<dbReference type="GO" id="GO:0005737">
    <property type="term" value="C:cytoplasm"/>
    <property type="evidence" value="ECO:0007669"/>
    <property type="project" value="UniProtKB-ARBA"/>
</dbReference>
<evidence type="ECO:0000313" key="4">
    <source>
        <dbReference type="Proteomes" id="UP000295830"/>
    </source>
</evidence>
<dbReference type="InterPro" id="IPR023393">
    <property type="entry name" value="START-like_dom_sf"/>
</dbReference>
<dbReference type="InterPro" id="IPR051213">
    <property type="entry name" value="START_lipid_transfer"/>
</dbReference>
<evidence type="ECO:0000313" key="3">
    <source>
        <dbReference type="EMBL" id="TDT37699.1"/>
    </source>
</evidence>
<feature type="domain" description="START" evidence="2">
    <location>
        <begin position="37"/>
        <end position="216"/>
    </location>
</feature>
<proteinExistence type="predicted"/>
<feature type="signal peptide" evidence="1">
    <location>
        <begin position="1"/>
        <end position="31"/>
    </location>
</feature>
<dbReference type="OrthoDB" id="5734556at2"/>
<reference evidence="3 4" key="1">
    <citation type="submission" date="2019-03" db="EMBL/GenBank/DDBJ databases">
        <title>Genomic Encyclopedia of Type Strains, Phase IV (KMG-IV): sequencing the most valuable type-strain genomes for metagenomic binning, comparative biology and taxonomic classification.</title>
        <authorList>
            <person name="Goeker M."/>
        </authorList>
    </citation>
    <scope>NUCLEOTIDE SEQUENCE [LARGE SCALE GENOMIC DNA]</scope>
    <source>
        <strain evidence="3 4">DSM 15505</strain>
    </source>
</reference>
<name>A0A4R7JLY8_9GAMM</name>
<dbReference type="PIRSF" id="PIRSF039033">
    <property type="entry name" value="START_dom"/>
    <property type="match status" value="1"/>
</dbReference>
<accession>A0A4R7JLY8</accession>
<evidence type="ECO:0000259" key="2">
    <source>
        <dbReference type="PROSITE" id="PS50848"/>
    </source>
</evidence>
<gene>
    <name evidence="3" type="ORF">DES49_2656</name>
</gene>
<dbReference type="Pfam" id="PF01852">
    <property type="entry name" value="START"/>
    <property type="match status" value="1"/>
</dbReference>
<feature type="chain" id="PRO_5020645527" evidence="1">
    <location>
        <begin position="32"/>
        <end position="234"/>
    </location>
</feature>
<evidence type="ECO:0000256" key="1">
    <source>
        <dbReference type="SAM" id="SignalP"/>
    </source>
</evidence>